<dbReference type="Proteomes" id="UP000199169">
    <property type="component" value="Unassembled WGS sequence"/>
</dbReference>
<sequence>MDIRFQLNGDLFVWNEHKAAKNRRKHGVRFEEAASVFSDPLVVLVDASRQDETRDAAIGFDALGRLLYVVHIEIDDSCIRIISARRAEPEEETLYAV</sequence>
<dbReference type="AlphaFoldDB" id="A0A1A8XH94"/>
<dbReference type="RefSeq" id="WP_186406059.1">
    <property type="nucleotide sequence ID" value="NZ_FLQX01000062.1"/>
</dbReference>
<reference evidence="2" key="1">
    <citation type="submission" date="2016-06" db="EMBL/GenBank/DDBJ databases">
        <authorList>
            <person name="McIlroy S.J."/>
            <person name="Karst S.M."/>
            <person name="Albertsen M."/>
        </authorList>
    </citation>
    <scope>NUCLEOTIDE SEQUENCE [LARGE SCALE GENOMIC DNA]</scope>
</reference>
<gene>
    <name evidence="1" type="ORF">ACCAA_1540003</name>
</gene>
<proteinExistence type="predicted"/>
<organism evidence="1 2">
    <name type="scientific">Candidatus Accumulibacter aalborgensis</name>
    <dbReference type="NCBI Taxonomy" id="1860102"/>
    <lineage>
        <taxon>Bacteria</taxon>
        <taxon>Pseudomonadati</taxon>
        <taxon>Pseudomonadota</taxon>
        <taxon>Betaproteobacteria</taxon>
        <taxon>Candidatus Accumulibacter</taxon>
    </lineage>
</organism>
<evidence type="ECO:0000313" key="1">
    <source>
        <dbReference type="EMBL" id="SBT04525.1"/>
    </source>
</evidence>
<dbReference type="STRING" id="1860102.ACCAA_1540003"/>
<protein>
    <recommendedName>
        <fullName evidence="3">BrnT family toxin</fullName>
    </recommendedName>
</protein>
<evidence type="ECO:0008006" key="3">
    <source>
        <dbReference type="Google" id="ProtNLM"/>
    </source>
</evidence>
<name>A0A1A8XH94_9PROT</name>
<dbReference type="EMBL" id="FLQX01000062">
    <property type="protein sequence ID" value="SBT04525.1"/>
    <property type="molecule type" value="Genomic_DNA"/>
</dbReference>
<keyword evidence="2" id="KW-1185">Reference proteome</keyword>
<dbReference type="InterPro" id="IPR007460">
    <property type="entry name" value="BrnT_toxin"/>
</dbReference>
<dbReference type="InterPro" id="IPR038573">
    <property type="entry name" value="BrnT_sf"/>
</dbReference>
<dbReference type="Gene3D" id="3.10.450.530">
    <property type="entry name" value="Ribonuclease toxin, BrnT, of type II toxin-antitoxin system"/>
    <property type="match status" value="1"/>
</dbReference>
<evidence type="ECO:0000313" key="2">
    <source>
        <dbReference type="Proteomes" id="UP000199169"/>
    </source>
</evidence>
<accession>A0A1A8XH94</accession>
<dbReference type="Pfam" id="PF04365">
    <property type="entry name" value="BrnT_toxin"/>
    <property type="match status" value="1"/>
</dbReference>